<evidence type="ECO:0000256" key="2">
    <source>
        <dbReference type="SAM" id="SignalP"/>
    </source>
</evidence>
<organism evidence="4 5">
    <name type="scientific">Deinococcus cellulosilyticus (strain DSM 18568 / NBRC 106333 / KACC 11606 / 5516J-15)</name>
    <dbReference type="NCBI Taxonomy" id="1223518"/>
    <lineage>
        <taxon>Bacteria</taxon>
        <taxon>Thermotogati</taxon>
        <taxon>Deinococcota</taxon>
        <taxon>Deinococci</taxon>
        <taxon>Deinococcales</taxon>
        <taxon>Deinococcaceae</taxon>
        <taxon>Deinococcus</taxon>
    </lineage>
</organism>
<dbReference type="Gene3D" id="3.40.50.880">
    <property type="match status" value="1"/>
</dbReference>
<dbReference type="EMBL" id="BJXB01000001">
    <property type="protein sequence ID" value="GEM44588.1"/>
    <property type="molecule type" value="Genomic_DNA"/>
</dbReference>
<dbReference type="RefSeq" id="WP_146881738.1">
    <property type="nucleotide sequence ID" value="NZ_BJXB01000001.1"/>
</dbReference>
<evidence type="ECO:0000313" key="4">
    <source>
        <dbReference type="EMBL" id="GEM44588.1"/>
    </source>
</evidence>
<reference evidence="4 5" key="1">
    <citation type="submission" date="2019-07" db="EMBL/GenBank/DDBJ databases">
        <title>Whole genome shotgun sequence of Deinococcus cellulosilyticus NBRC 106333.</title>
        <authorList>
            <person name="Hosoyama A."/>
            <person name="Uohara A."/>
            <person name="Ohji S."/>
            <person name="Ichikawa N."/>
        </authorList>
    </citation>
    <scope>NUCLEOTIDE SEQUENCE [LARGE SCALE GENOMIC DNA]</scope>
    <source>
        <strain evidence="4 5">NBRC 106333</strain>
    </source>
</reference>
<dbReference type="InterPro" id="IPR002818">
    <property type="entry name" value="DJ-1/PfpI"/>
</dbReference>
<dbReference type="AlphaFoldDB" id="A0A511MWE8"/>
<dbReference type="SUPFAM" id="SSF52317">
    <property type="entry name" value="Class I glutamine amidotransferase-like"/>
    <property type="match status" value="1"/>
</dbReference>
<protein>
    <recommendedName>
        <fullName evidence="3">DJ-1/PfpI domain-containing protein</fullName>
    </recommendedName>
</protein>
<feature type="domain" description="DJ-1/PfpI" evidence="3">
    <location>
        <begin position="56"/>
        <end position="225"/>
    </location>
</feature>
<keyword evidence="5" id="KW-1185">Reference proteome</keyword>
<dbReference type="Pfam" id="PF01965">
    <property type="entry name" value="DJ-1_PfpI"/>
    <property type="match status" value="1"/>
</dbReference>
<dbReference type="PANTHER" id="PTHR43130:SF3">
    <property type="entry name" value="HTH-TYPE TRANSCRIPTIONAL REGULATOR RV1931C"/>
    <property type="match status" value="1"/>
</dbReference>
<dbReference type="OrthoDB" id="6382410at2"/>
<keyword evidence="1" id="KW-0472">Membrane</keyword>
<feature type="transmembrane region" description="Helical" evidence="1">
    <location>
        <begin position="392"/>
        <end position="410"/>
    </location>
</feature>
<dbReference type="InterPro" id="IPR029062">
    <property type="entry name" value="Class_I_gatase-like"/>
</dbReference>
<proteinExistence type="predicted"/>
<feature type="signal peptide" evidence="2">
    <location>
        <begin position="1"/>
        <end position="24"/>
    </location>
</feature>
<evidence type="ECO:0000259" key="3">
    <source>
        <dbReference type="Pfam" id="PF01965"/>
    </source>
</evidence>
<dbReference type="CDD" id="cd03139">
    <property type="entry name" value="GATase1_PfpI_2"/>
    <property type="match status" value="1"/>
</dbReference>
<feature type="chain" id="PRO_5022126419" description="DJ-1/PfpI domain-containing protein" evidence="2">
    <location>
        <begin position="25"/>
        <end position="420"/>
    </location>
</feature>
<evidence type="ECO:0000313" key="5">
    <source>
        <dbReference type="Proteomes" id="UP000321306"/>
    </source>
</evidence>
<accession>A0A511MWE8</accession>
<sequence>MKPIFRVSLCLLAAVLLPFSVGQYQSMKAHQMLFSEAPQQQVNLTPAPPLDPDKPTVVVILGDDVSEVSDVLGPYQVFAASGKYNVVTAAPERRPVALTGGLDLLPHYALSELDQKLHHPPAVVVVPNIPFIRDQENAPLVSWLKKQGKHPDTVIMSICSGADTLALTGLLDGKKATGHWSDRSRLEKQFPQVHWTWDARYVDAGQQVTSAGVLSGIDASLHVLKRLAGPETAHQTAQKMNYAQSTHLTNPQMQPFDIALSDSIFLLNASYLWDRKTYQLPLKKGMDEIELAALVDTFPATFSAELLTTAPVKGPIQSRYGLDLLPRATSEQSELEVLKLTGTGFPFDDTLSQLALTQNVPTAVFGAKRLEYRAGTQHFEGRGWWTPAVYRPLYLALLGVVLVLVVEWGMRMLRKRKVSF</sequence>
<keyword evidence="1" id="KW-1133">Transmembrane helix</keyword>
<comment type="caution">
    <text evidence="4">The sequence shown here is derived from an EMBL/GenBank/DDBJ whole genome shotgun (WGS) entry which is preliminary data.</text>
</comment>
<dbReference type="InterPro" id="IPR052158">
    <property type="entry name" value="INH-QAR"/>
</dbReference>
<keyword evidence="2" id="KW-0732">Signal</keyword>
<dbReference type="Proteomes" id="UP000321306">
    <property type="component" value="Unassembled WGS sequence"/>
</dbReference>
<name>A0A511MWE8_DEIC1</name>
<keyword evidence="1" id="KW-0812">Transmembrane</keyword>
<evidence type="ECO:0000256" key="1">
    <source>
        <dbReference type="SAM" id="Phobius"/>
    </source>
</evidence>
<gene>
    <name evidence="4" type="ORF">DC3_02230</name>
</gene>
<dbReference type="PANTHER" id="PTHR43130">
    <property type="entry name" value="ARAC-FAMILY TRANSCRIPTIONAL REGULATOR"/>
    <property type="match status" value="1"/>
</dbReference>